<reference evidence="1" key="2">
    <citation type="submission" date="2025-09" db="UniProtKB">
        <authorList>
            <consortium name="EnsemblPlants"/>
        </authorList>
    </citation>
    <scope>IDENTIFICATION</scope>
</reference>
<name>A0ACD5YDF4_AVESA</name>
<reference evidence="1" key="1">
    <citation type="submission" date="2021-05" db="EMBL/GenBank/DDBJ databases">
        <authorList>
            <person name="Scholz U."/>
            <person name="Mascher M."/>
            <person name="Fiebig A."/>
        </authorList>
    </citation>
    <scope>NUCLEOTIDE SEQUENCE [LARGE SCALE GENOMIC DNA]</scope>
</reference>
<organism evidence="1 2">
    <name type="scientific">Avena sativa</name>
    <name type="common">Oat</name>
    <dbReference type="NCBI Taxonomy" id="4498"/>
    <lineage>
        <taxon>Eukaryota</taxon>
        <taxon>Viridiplantae</taxon>
        <taxon>Streptophyta</taxon>
        <taxon>Embryophyta</taxon>
        <taxon>Tracheophyta</taxon>
        <taxon>Spermatophyta</taxon>
        <taxon>Magnoliopsida</taxon>
        <taxon>Liliopsida</taxon>
        <taxon>Poales</taxon>
        <taxon>Poaceae</taxon>
        <taxon>BOP clade</taxon>
        <taxon>Pooideae</taxon>
        <taxon>Poodae</taxon>
        <taxon>Poeae</taxon>
        <taxon>Poeae Chloroplast Group 1 (Aveneae type)</taxon>
        <taxon>Aveninae</taxon>
        <taxon>Avena</taxon>
    </lineage>
</organism>
<sequence length="104" mass="12011">MENNSGEYPILASMARDALVVPASTVASESAFRTGRRVISGFRIRLTLDIAESLICLQDWFRTSSKNFRILVFRTSSKNFRIQDWLYNVSSLQVKLLLYHFFPM</sequence>
<evidence type="ECO:0000313" key="2">
    <source>
        <dbReference type="Proteomes" id="UP001732700"/>
    </source>
</evidence>
<protein>
    <submittedName>
        <fullName evidence="1">Uncharacterized protein</fullName>
    </submittedName>
</protein>
<proteinExistence type="predicted"/>
<dbReference type="EnsemblPlants" id="AVESA.00010b.r2.5DG0989220.1">
    <property type="protein sequence ID" value="AVESA.00010b.r2.5DG0989220.1.CDS.1"/>
    <property type="gene ID" value="AVESA.00010b.r2.5DG0989220"/>
</dbReference>
<accession>A0ACD5YDF4</accession>
<evidence type="ECO:0000313" key="1">
    <source>
        <dbReference type="EnsemblPlants" id="AVESA.00010b.r2.5DG0989220.1.CDS.1"/>
    </source>
</evidence>
<dbReference type="Proteomes" id="UP001732700">
    <property type="component" value="Chromosome 5D"/>
</dbReference>
<keyword evidence="2" id="KW-1185">Reference proteome</keyword>